<sequence>MSLISPLQQGQMLQVTAAISNLIPSIDTRVKFLGDAVGPIITFFTSQ</sequence>
<keyword evidence="1" id="KW-1185">Reference proteome</keyword>
<protein>
    <submittedName>
        <fullName evidence="2">Uncharacterized protein</fullName>
    </submittedName>
</protein>
<dbReference type="AlphaFoldDB" id="A0A1I7ZFZ2"/>
<organism evidence="1 2">
    <name type="scientific">Steinernema glaseri</name>
    <dbReference type="NCBI Taxonomy" id="37863"/>
    <lineage>
        <taxon>Eukaryota</taxon>
        <taxon>Metazoa</taxon>
        <taxon>Ecdysozoa</taxon>
        <taxon>Nematoda</taxon>
        <taxon>Chromadorea</taxon>
        <taxon>Rhabditida</taxon>
        <taxon>Tylenchina</taxon>
        <taxon>Panagrolaimomorpha</taxon>
        <taxon>Strongyloidoidea</taxon>
        <taxon>Steinernematidae</taxon>
        <taxon>Steinernema</taxon>
    </lineage>
</organism>
<dbReference type="WBParaSite" id="L893_g25949.t1">
    <property type="protein sequence ID" value="L893_g25949.t1"/>
    <property type="gene ID" value="L893_g25949"/>
</dbReference>
<dbReference type="Proteomes" id="UP000095287">
    <property type="component" value="Unplaced"/>
</dbReference>
<reference evidence="2" key="1">
    <citation type="submission" date="2016-11" db="UniProtKB">
        <authorList>
            <consortium name="WormBaseParasite"/>
        </authorList>
    </citation>
    <scope>IDENTIFICATION</scope>
</reference>
<name>A0A1I7ZFZ2_9BILA</name>
<evidence type="ECO:0000313" key="2">
    <source>
        <dbReference type="WBParaSite" id="L893_g25949.t1"/>
    </source>
</evidence>
<evidence type="ECO:0000313" key="1">
    <source>
        <dbReference type="Proteomes" id="UP000095287"/>
    </source>
</evidence>
<proteinExistence type="predicted"/>
<accession>A0A1I7ZFZ2</accession>